<accession>A0A374NYY5</accession>
<evidence type="ECO:0000313" key="2">
    <source>
        <dbReference type="Proteomes" id="UP000263014"/>
    </source>
</evidence>
<comment type="caution">
    <text evidence="1">The sequence shown here is derived from an EMBL/GenBank/DDBJ whole genome shotgun (WGS) entry which is preliminary data.</text>
</comment>
<dbReference type="Gene3D" id="2.70.98.10">
    <property type="match status" value="1"/>
</dbReference>
<dbReference type="InterPro" id="IPR014718">
    <property type="entry name" value="GH-type_carb-bd"/>
</dbReference>
<dbReference type="CDD" id="cd09023">
    <property type="entry name" value="Aldose_epim_Ec_c4013"/>
    <property type="match status" value="1"/>
</dbReference>
<reference evidence="1 2" key="1">
    <citation type="submission" date="2018-08" db="EMBL/GenBank/DDBJ databases">
        <title>A genome reference for cultivated species of the human gut microbiota.</title>
        <authorList>
            <person name="Zou Y."/>
            <person name="Xue W."/>
            <person name="Luo G."/>
        </authorList>
    </citation>
    <scope>NUCLEOTIDE SEQUENCE [LARGE SCALE GENOMIC DNA]</scope>
    <source>
        <strain evidence="1 2">TM09-12</strain>
    </source>
</reference>
<dbReference type="EMBL" id="QSON01000020">
    <property type="protein sequence ID" value="RGI97310.1"/>
    <property type="molecule type" value="Genomic_DNA"/>
</dbReference>
<dbReference type="InterPro" id="IPR027839">
    <property type="entry name" value="DUF4432"/>
</dbReference>
<sequence length="360" mass="40866">MVKLLCGEIEKADLLRKIGRIEQIAGARPVKLASGKAEGIKAWEIYNGSGLEFCVMESKCLDLLYAKYRGVNLSFLAKPGAVAPEYFNVHGMEFGRYFHGGMLYTCGLGNIGQSCVDEDTEYNWHGRISQTPAENTGINAEWNGDEYLISVKGDMHEAAHSHEHLVLKRKISTRLGAKSFTICDTVENQGFKREAIMLLYHINFGYPLLDRNTRVVLPTSITENYVNYTKSDEQAFRYITDPVDGSSCDTYFHRPATDASGYTSVAIINDDLQLGVYLRYLRKDFPFMVEWKNMVSGDYALALEPCTQYPLNRTSEEAQKNMQFLDPLEDRTYNLEIGIIDGKEEIQDFEMKLKQNYLVP</sequence>
<dbReference type="Proteomes" id="UP000263014">
    <property type="component" value="Unassembled WGS sequence"/>
</dbReference>
<protein>
    <submittedName>
        <fullName evidence="1">DUF4432 family protein</fullName>
    </submittedName>
</protein>
<dbReference type="GO" id="GO:0030246">
    <property type="term" value="F:carbohydrate binding"/>
    <property type="evidence" value="ECO:0007669"/>
    <property type="project" value="InterPro"/>
</dbReference>
<name>A0A374NYY5_9FIRM</name>
<dbReference type="RefSeq" id="WP_117633143.1">
    <property type="nucleotide sequence ID" value="NZ_QSON01000020.1"/>
</dbReference>
<proteinExistence type="predicted"/>
<gene>
    <name evidence="1" type="ORF">DXD79_28200</name>
</gene>
<dbReference type="AlphaFoldDB" id="A0A374NYY5"/>
<dbReference type="Pfam" id="PF14486">
    <property type="entry name" value="DUF4432"/>
    <property type="match status" value="1"/>
</dbReference>
<evidence type="ECO:0000313" key="1">
    <source>
        <dbReference type="EMBL" id="RGI97310.1"/>
    </source>
</evidence>
<organism evidence="1 2">
    <name type="scientific">Hungatella hathewayi</name>
    <dbReference type="NCBI Taxonomy" id="154046"/>
    <lineage>
        <taxon>Bacteria</taxon>
        <taxon>Bacillati</taxon>
        <taxon>Bacillota</taxon>
        <taxon>Clostridia</taxon>
        <taxon>Lachnospirales</taxon>
        <taxon>Lachnospiraceae</taxon>
        <taxon>Hungatella</taxon>
    </lineage>
</organism>